<evidence type="ECO:0000256" key="6">
    <source>
        <dbReference type="ARBA" id="ARBA00023136"/>
    </source>
</evidence>
<dbReference type="GO" id="GO:0030659">
    <property type="term" value="C:cytoplasmic vesicle membrane"/>
    <property type="evidence" value="ECO:0000318"/>
    <property type="project" value="GO_Central"/>
</dbReference>
<keyword evidence="9" id="KW-1185">Reference proteome</keyword>
<proteinExistence type="inferred from homology"/>
<accession>A0A2A6BEA3</accession>
<evidence type="ECO:0000256" key="1">
    <source>
        <dbReference type="ARBA" id="ARBA00004651"/>
    </source>
</evidence>
<sequence length="925" mass="103548">MHGKSEHQAPLVVRYLEKFLHRTGLFVADHHTSVLVFTLVITAITSVKIAFTPQEDDIKTGYTPFGARSLHEMDVYNAFFAHKGDPIAAFLLISAKDGQSLTRPNYMEEVIRALDFVSGSVTHLDKSFYDLCTDWCLVNEPIRQFANGMNIRALSNDSSDPLVRVNLTFPIMEVLGKQLDLSANFFGVQGDEKGSITFLRVIGAQFRADVPNGWTADDVKAYERNVSTKLHSEFNSTLIDAYGLSLTYTADEIVRTGMTIFPYIAIGFLIMCGFSIVTLIISSIYLRQSFKHRISMAILGCVCPLLATSSALGLLFWMGFRFGSILCVTPFLILAIGVDDAYLTIQSWIRMRDLPISHRDKIAAVTVDVGPSISITSLTNFLAFAIGIYTPTPEIQLFCIGNVVAVIFDYIYQLTMYMAIVSISGEKEILEEEAKKEEMKNMDKESRQVAIVPPKVELSSSTSQSDSHFTIISINRNSFIRPASSVCTEEGEGGSLSRLLEAYSDWLSNGFTTIIIFLCLLVYWWMSIEGALSIKILLSPDKLVIHDSKLLQMNYLRDTYINPNYTTVNIFVSNPGDLDDPSQLKRVKASIEAFEEFPECLGPKFSHFWLRDYEEFIQAGGNEETEDYEDGSADSNGTSSIYSKKMMRPFLEWPEFQHLNAFIRFDENEKIKSFFATVSYHGAKLGEFDEQTRILKKWRTTADRFAPLAVDIFSDNSQFIDQVDTILPATISTSFATLFCMIIVCFLFMYNLFTVLVASSSIASICIGVFGLLSYWGIDLDPISMATTIMSIGFSVDFPAHVTYHYFREGLEDSQAAPSKRIARSLVAIGFPLLQCGISTILFVCCLLFVPTYMSEVFVKTMILVVSLGLIHGLMVVPVFLCAFTNLYHIFFDPSNDNQSLSSFARILRWSGVSPSTSDKEIPSS</sequence>
<keyword evidence="5" id="KW-1133">Transmembrane helix</keyword>
<evidence type="ECO:0000313" key="8">
    <source>
        <dbReference type="EnsemblMetazoa" id="PPA03328.1"/>
    </source>
</evidence>
<dbReference type="Gene3D" id="1.20.1640.10">
    <property type="entry name" value="Multidrug efflux transporter AcrB transmembrane domain"/>
    <property type="match status" value="2"/>
</dbReference>
<comment type="subcellular location">
    <subcellularLocation>
        <location evidence="1">Cell membrane</location>
        <topology evidence="1">Multi-pass membrane protein</topology>
    </subcellularLocation>
</comment>
<name>A0A2A6BEA3_PRIPA</name>
<keyword evidence="3" id="KW-1003">Cell membrane</keyword>
<reference evidence="9" key="1">
    <citation type="journal article" date="2008" name="Nat. Genet.">
        <title>The Pristionchus pacificus genome provides a unique perspective on nematode lifestyle and parasitism.</title>
        <authorList>
            <person name="Dieterich C."/>
            <person name="Clifton S.W."/>
            <person name="Schuster L.N."/>
            <person name="Chinwalla A."/>
            <person name="Delehaunty K."/>
            <person name="Dinkelacker I."/>
            <person name="Fulton L."/>
            <person name="Fulton R."/>
            <person name="Godfrey J."/>
            <person name="Minx P."/>
            <person name="Mitreva M."/>
            <person name="Roeseler W."/>
            <person name="Tian H."/>
            <person name="Witte H."/>
            <person name="Yang S.P."/>
            <person name="Wilson R.K."/>
            <person name="Sommer R.J."/>
        </authorList>
    </citation>
    <scope>NUCLEOTIDE SEQUENCE [LARGE SCALE GENOMIC DNA]</scope>
    <source>
        <strain evidence="9">PS312</strain>
    </source>
</reference>
<keyword evidence="7" id="KW-0325">Glycoprotein</keyword>
<protein>
    <submittedName>
        <fullName evidence="8">Ptr-14</fullName>
    </submittedName>
</protein>
<comment type="similarity">
    <text evidence="2">Belongs to the patched family.</text>
</comment>
<evidence type="ECO:0000256" key="3">
    <source>
        <dbReference type="ARBA" id="ARBA00022475"/>
    </source>
</evidence>
<organism evidence="8 9">
    <name type="scientific">Pristionchus pacificus</name>
    <name type="common">Parasitic nematode worm</name>
    <dbReference type="NCBI Taxonomy" id="54126"/>
    <lineage>
        <taxon>Eukaryota</taxon>
        <taxon>Metazoa</taxon>
        <taxon>Ecdysozoa</taxon>
        <taxon>Nematoda</taxon>
        <taxon>Chromadorea</taxon>
        <taxon>Rhabditida</taxon>
        <taxon>Rhabditina</taxon>
        <taxon>Diplogasteromorpha</taxon>
        <taxon>Diplogasteroidea</taxon>
        <taxon>Neodiplogasteridae</taxon>
        <taxon>Pristionchus</taxon>
    </lineage>
</organism>
<dbReference type="InterPro" id="IPR051697">
    <property type="entry name" value="Patched_domain-protein"/>
</dbReference>
<keyword evidence="6" id="KW-0472">Membrane</keyword>
<dbReference type="GO" id="GO:0005886">
    <property type="term" value="C:plasma membrane"/>
    <property type="evidence" value="ECO:0000318"/>
    <property type="project" value="GO_Central"/>
</dbReference>
<evidence type="ECO:0000256" key="5">
    <source>
        <dbReference type="ARBA" id="ARBA00022989"/>
    </source>
</evidence>
<dbReference type="PRINTS" id="PR00702">
    <property type="entry name" value="ACRIFLAVINRP"/>
</dbReference>
<dbReference type="PANTHER" id="PTHR10796:SF95">
    <property type="entry name" value="SSD DOMAIN-CONTAINING PROTEIN"/>
    <property type="match status" value="1"/>
</dbReference>
<evidence type="ECO:0000256" key="2">
    <source>
        <dbReference type="ARBA" id="ARBA00005585"/>
    </source>
</evidence>
<dbReference type="SUPFAM" id="SSF82866">
    <property type="entry name" value="Multidrug efflux transporter AcrB transmembrane domain"/>
    <property type="match status" value="2"/>
</dbReference>
<dbReference type="AlphaFoldDB" id="A0A2A6BEA3"/>
<dbReference type="Proteomes" id="UP000005239">
    <property type="component" value="Unassembled WGS sequence"/>
</dbReference>
<dbReference type="GO" id="GO:0022857">
    <property type="term" value="F:transmembrane transporter activity"/>
    <property type="evidence" value="ECO:0007669"/>
    <property type="project" value="InterPro"/>
</dbReference>
<dbReference type="InterPro" id="IPR003392">
    <property type="entry name" value="PTHD_SSD"/>
</dbReference>
<dbReference type="InterPro" id="IPR001036">
    <property type="entry name" value="Acrflvin-R"/>
</dbReference>
<evidence type="ECO:0000256" key="4">
    <source>
        <dbReference type="ARBA" id="ARBA00022692"/>
    </source>
</evidence>
<dbReference type="EnsemblMetazoa" id="PPA03328.1">
    <property type="protein sequence ID" value="PPA03328.1"/>
    <property type="gene ID" value="WBGene00092882"/>
</dbReference>
<dbReference type="Pfam" id="PF02460">
    <property type="entry name" value="Patched"/>
    <property type="match status" value="1"/>
</dbReference>
<dbReference type="PROSITE" id="PS50156">
    <property type="entry name" value="SSD"/>
    <property type="match status" value="1"/>
</dbReference>
<dbReference type="OrthoDB" id="6510177at2759"/>
<dbReference type="PANTHER" id="PTHR10796">
    <property type="entry name" value="PATCHED-RELATED"/>
    <property type="match status" value="1"/>
</dbReference>
<reference evidence="8" key="2">
    <citation type="submission" date="2022-06" db="UniProtKB">
        <authorList>
            <consortium name="EnsemblMetazoa"/>
        </authorList>
    </citation>
    <scope>IDENTIFICATION</scope>
    <source>
        <strain evidence="8">PS312</strain>
    </source>
</reference>
<dbReference type="InterPro" id="IPR000731">
    <property type="entry name" value="SSD"/>
</dbReference>
<gene>
    <name evidence="8" type="primary">WBGene00092882</name>
</gene>
<dbReference type="FunFam" id="1.20.1640.10:FF:000013">
    <property type="entry name" value="PaTched Related family"/>
    <property type="match status" value="1"/>
</dbReference>
<accession>A0A8R1Y7Y7</accession>
<keyword evidence="4" id="KW-0812">Transmembrane</keyword>
<dbReference type="GO" id="GO:0018996">
    <property type="term" value="P:molting cycle, collagen and cuticulin-based cuticle"/>
    <property type="evidence" value="ECO:0000318"/>
    <property type="project" value="GO_Central"/>
</dbReference>
<evidence type="ECO:0000313" key="9">
    <source>
        <dbReference type="Proteomes" id="UP000005239"/>
    </source>
</evidence>
<evidence type="ECO:0000256" key="7">
    <source>
        <dbReference type="ARBA" id="ARBA00023180"/>
    </source>
</evidence>
<dbReference type="GO" id="GO:0006897">
    <property type="term" value="P:endocytosis"/>
    <property type="evidence" value="ECO:0000318"/>
    <property type="project" value="GO_Central"/>
</dbReference>